<dbReference type="InterPro" id="IPR007844">
    <property type="entry name" value="AsmA"/>
</dbReference>
<evidence type="ECO:0000256" key="1">
    <source>
        <dbReference type="SAM" id="MobiDB-lite"/>
    </source>
</evidence>
<keyword evidence="2" id="KW-0812">Transmembrane</keyword>
<organism evidence="4 5">
    <name type="scientific">Chitiniphilus purpureus</name>
    <dbReference type="NCBI Taxonomy" id="2981137"/>
    <lineage>
        <taxon>Bacteria</taxon>
        <taxon>Pseudomonadati</taxon>
        <taxon>Pseudomonadota</taxon>
        <taxon>Betaproteobacteria</taxon>
        <taxon>Neisseriales</taxon>
        <taxon>Chitinibacteraceae</taxon>
        <taxon>Chitiniphilus</taxon>
    </lineage>
</organism>
<dbReference type="InterPro" id="IPR052894">
    <property type="entry name" value="AsmA-related"/>
</dbReference>
<dbReference type="PANTHER" id="PTHR30441:SF9">
    <property type="entry name" value="ASMA FAMILY PROTEIN YHJG"/>
    <property type="match status" value="1"/>
</dbReference>
<sequence length="689" mass="74785">MSWARRHRTGLAVGGGLLAVLVIVWIVFDWNMLRGPIAKRVSAATGRTFAINGDLDVALALRPRVTAHDLVLGNAPWSREPTMVRVRRLTVELDLWRLLTGERVLPLLAVEAPQVLLERNPRGQGNWMFEDRAAREPDQGEPWRIEALRIAQGRLRYLDPQRRSDVTVLADSTAPDADTRDSRLGIRADGRYEALPLSLRGEIGSVMQLQQTLAEGRQPYPVRARGRIGATQVYADGTVRDLRQFDGLAVSFALSGRSLGELYPLIGVPLPATPAYSVEGELRHNGLVWHLTRIAGKVGASDLGGEFRVDRGQKPQFVQADLVSRRLDLKDLSGFIGARDAQSGKTIAVPGSRVLPQTPFNVEKMRTANADVHLKGRRIQTARLPLDDFEAHLVIKDGVATLDPLNFGVAGGDVRSTIRLDSTVRPIRTRADLKVRRLKLTELMPKLDLGERATTGLLGGWAKLDMRGNAVAGMLGSADGDVALLMHGGSTSKLLMRLANLDVANTLGILLTGDEQIEIRCMVADFEARQGKLLARTLVLDTEKQVIRGEGQIDLKNEQIDLRLRARPKDISLAALRGPIVLSGPLGKPQVRPSLPQPTGRTAIAAALAAVAPPLALLPLIDLGGAEDTPCAALLKNPRAAGKAEQAGKADAAPQPPARARTTPTGIQERRGTWNRAPLPADTPTRRPQ</sequence>
<keyword evidence="5" id="KW-1185">Reference proteome</keyword>
<proteinExistence type="predicted"/>
<evidence type="ECO:0000313" key="4">
    <source>
        <dbReference type="EMBL" id="UXY15348.1"/>
    </source>
</evidence>
<evidence type="ECO:0000256" key="2">
    <source>
        <dbReference type="SAM" id="Phobius"/>
    </source>
</evidence>
<evidence type="ECO:0000259" key="3">
    <source>
        <dbReference type="Pfam" id="PF05170"/>
    </source>
</evidence>
<dbReference type="RefSeq" id="WP_263124754.1">
    <property type="nucleotide sequence ID" value="NZ_CP106753.1"/>
</dbReference>
<reference evidence="4" key="1">
    <citation type="submission" date="2022-10" db="EMBL/GenBank/DDBJ databases">
        <title>Chitiniphilus purpureus sp. nov., a novel chitin-degrading bacterium isolated from crawfish pond sediment.</title>
        <authorList>
            <person name="Li K."/>
        </authorList>
    </citation>
    <scope>NUCLEOTIDE SEQUENCE</scope>
    <source>
        <strain evidence="4">CD1</strain>
    </source>
</reference>
<protein>
    <submittedName>
        <fullName evidence="4">AsmA family protein</fullName>
    </submittedName>
</protein>
<keyword evidence="2" id="KW-0472">Membrane</keyword>
<dbReference type="PANTHER" id="PTHR30441">
    <property type="entry name" value="DUF748 DOMAIN-CONTAINING PROTEIN"/>
    <property type="match status" value="1"/>
</dbReference>
<dbReference type="Pfam" id="PF05170">
    <property type="entry name" value="AsmA"/>
    <property type="match status" value="1"/>
</dbReference>
<name>A0ABY6DMB0_9NEIS</name>
<gene>
    <name evidence="4" type="ORF">N8I74_18885</name>
</gene>
<accession>A0ABY6DMB0</accession>
<dbReference type="EMBL" id="CP106753">
    <property type="protein sequence ID" value="UXY15348.1"/>
    <property type="molecule type" value="Genomic_DNA"/>
</dbReference>
<feature type="transmembrane region" description="Helical" evidence="2">
    <location>
        <begin position="12"/>
        <end position="33"/>
    </location>
</feature>
<dbReference type="Proteomes" id="UP001061302">
    <property type="component" value="Chromosome"/>
</dbReference>
<feature type="region of interest" description="Disordered" evidence="1">
    <location>
        <begin position="641"/>
        <end position="689"/>
    </location>
</feature>
<feature type="domain" description="AsmA" evidence="3">
    <location>
        <begin position="17"/>
        <end position="533"/>
    </location>
</feature>
<evidence type="ECO:0000313" key="5">
    <source>
        <dbReference type="Proteomes" id="UP001061302"/>
    </source>
</evidence>
<keyword evidence="2" id="KW-1133">Transmembrane helix</keyword>